<accession>A0A498K125</accession>
<dbReference type="AlphaFoldDB" id="A0A498K125"/>
<sequence length="135" mass="15031">MVCQVTSMCALYLVDSEKIYGKHRYNTKNFHMEGSSTVSSRKPVIFADETCATQTAALGNANFAPVFVQGSLTSVRNRLIKGIGSYQDGCREKKGGRRREGTGRWEDLGVGGRMGIWGFGEDNLGFAFFYLFFIF</sequence>
<comment type="caution">
    <text evidence="1">The sequence shown here is derived from an EMBL/GenBank/DDBJ whole genome shotgun (WGS) entry which is preliminary data.</text>
</comment>
<proteinExistence type="predicted"/>
<protein>
    <submittedName>
        <fullName evidence="1">Uncharacterized protein</fullName>
    </submittedName>
</protein>
<organism evidence="1 2">
    <name type="scientific">Malus domestica</name>
    <name type="common">Apple</name>
    <name type="synonym">Pyrus malus</name>
    <dbReference type="NCBI Taxonomy" id="3750"/>
    <lineage>
        <taxon>Eukaryota</taxon>
        <taxon>Viridiplantae</taxon>
        <taxon>Streptophyta</taxon>
        <taxon>Embryophyta</taxon>
        <taxon>Tracheophyta</taxon>
        <taxon>Spermatophyta</taxon>
        <taxon>Magnoliopsida</taxon>
        <taxon>eudicotyledons</taxon>
        <taxon>Gunneridae</taxon>
        <taxon>Pentapetalae</taxon>
        <taxon>rosids</taxon>
        <taxon>fabids</taxon>
        <taxon>Rosales</taxon>
        <taxon>Rosaceae</taxon>
        <taxon>Amygdaloideae</taxon>
        <taxon>Maleae</taxon>
        <taxon>Malus</taxon>
    </lineage>
</organism>
<dbReference type="Proteomes" id="UP000290289">
    <property type="component" value="Chromosome 4"/>
</dbReference>
<gene>
    <name evidence="1" type="ORF">DVH24_001380</name>
</gene>
<evidence type="ECO:0000313" key="1">
    <source>
        <dbReference type="EMBL" id="RXI01146.1"/>
    </source>
</evidence>
<evidence type="ECO:0000313" key="2">
    <source>
        <dbReference type="Proteomes" id="UP000290289"/>
    </source>
</evidence>
<reference evidence="1 2" key="1">
    <citation type="submission" date="2018-10" db="EMBL/GenBank/DDBJ databases">
        <title>A high-quality apple genome assembly.</title>
        <authorList>
            <person name="Hu J."/>
        </authorList>
    </citation>
    <scope>NUCLEOTIDE SEQUENCE [LARGE SCALE GENOMIC DNA]</scope>
    <source>
        <strain evidence="2">cv. HFTH1</strain>
        <tissue evidence="1">Young leaf</tissue>
    </source>
</reference>
<keyword evidence="2" id="KW-1185">Reference proteome</keyword>
<name>A0A498K125_MALDO</name>
<dbReference type="EMBL" id="RDQH01000330">
    <property type="protein sequence ID" value="RXI01146.1"/>
    <property type="molecule type" value="Genomic_DNA"/>
</dbReference>